<keyword evidence="2" id="KW-1133">Transmembrane helix</keyword>
<sequence length="159" mass="16944">MTSTDDGSGKPRPRESTSLRGRGTAVTAASLALAMSIYGVVGAIYIAITRVSPSELEELLEWKVASRDVYYAPAAFIVIVIMLLYGSGAVLLVRRDPIGRRIVLVVTAFLAIVAGPGIAGTRGVLLLGNLVGMAVMALTFSLAWVRPTRLWVGLDRERS</sequence>
<feature type="transmembrane region" description="Helical" evidence="2">
    <location>
        <begin position="69"/>
        <end position="93"/>
    </location>
</feature>
<dbReference type="RefSeq" id="WP_157386790.1">
    <property type="nucleotide sequence ID" value="NZ_WRPP01000001.1"/>
</dbReference>
<evidence type="ECO:0000313" key="3">
    <source>
        <dbReference type="EMBL" id="MVU77446.1"/>
    </source>
</evidence>
<feature type="transmembrane region" description="Helical" evidence="2">
    <location>
        <begin position="125"/>
        <end position="145"/>
    </location>
</feature>
<dbReference type="AlphaFoldDB" id="A0A7K1USW4"/>
<evidence type="ECO:0000313" key="4">
    <source>
        <dbReference type="Proteomes" id="UP000466794"/>
    </source>
</evidence>
<gene>
    <name evidence="3" type="ORF">GPX89_09315</name>
</gene>
<comment type="caution">
    <text evidence="3">The sequence shown here is derived from an EMBL/GenBank/DDBJ whole genome shotgun (WGS) entry which is preliminary data.</text>
</comment>
<evidence type="ECO:0000256" key="2">
    <source>
        <dbReference type="SAM" id="Phobius"/>
    </source>
</evidence>
<keyword evidence="4" id="KW-1185">Reference proteome</keyword>
<protein>
    <submittedName>
        <fullName evidence="3">Uncharacterized protein</fullName>
    </submittedName>
</protein>
<dbReference type="EMBL" id="WRPP01000001">
    <property type="protein sequence ID" value="MVU77446.1"/>
    <property type="molecule type" value="Genomic_DNA"/>
</dbReference>
<reference evidence="3 4" key="1">
    <citation type="submission" date="2019-12" db="EMBL/GenBank/DDBJ databases">
        <title>Nocardia sp. nov. ET3-3 isolated from soil.</title>
        <authorList>
            <person name="Kanchanasin P."/>
            <person name="Tanasupawat S."/>
            <person name="Yuki M."/>
            <person name="Kudo T."/>
        </authorList>
    </citation>
    <scope>NUCLEOTIDE SEQUENCE [LARGE SCALE GENOMIC DNA]</scope>
    <source>
        <strain evidence="3 4">ET3-3</strain>
    </source>
</reference>
<keyword evidence="2" id="KW-0472">Membrane</keyword>
<organism evidence="3 4">
    <name type="scientific">Nocardia terrae</name>
    <dbReference type="NCBI Taxonomy" id="2675851"/>
    <lineage>
        <taxon>Bacteria</taxon>
        <taxon>Bacillati</taxon>
        <taxon>Actinomycetota</taxon>
        <taxon>Actinomycetes</taxon>
        <taxon>Mycobacteriales</taxon>
        <taxon>Nocardiaceae</taxon>
        <taxon>Nocardia</taxon>
    </lineage>
</organism>
<feature type="transmembrane region" description="Helical" evidence="2">
    <location>
        <begin position="24"/>
        <end position="49"/>
    </location>
</feature>
<feature type="compositionally biased region" description="Basic and acidic residues" evidence="1">
    <location>
        <begin position="7"/>
        <end position="17"/>
    </location>
</feature>
<feature type="transmembrane region" description="Helical" evidence="2">
    <location>
        <begin position="102"/>
        <end position="119"/>
    </location>
</feature>
<accession>A0A7K1USW4</accession>
<dbReference type="Proteomes" id="UP000466794">
    <property type="component" value="Unassembled WGS sequence"/>
</dbReference>
<proteinExistence type="predicted"/>
<evidence type="ECO:0000256" key="1">
    <source>
        <dbReference type="SAM" id="MobiDB-lite"/>
    </source>
</evidence>
<feature type="region of interest" description="Disordered" evidence="1">
    <location>
        <begin position="1"/>
        <end position="21"/>
    </location>
</feature>
<name>A0A7K1USW4_9NOCA</name>
<keyword evidence="2" id="KW-0812">Transmembrane</keyword>